<dbReference type="EMBL" id="JADBEM010000001">
    <property type="protein sequence ID" value="MBE1607920.1"/>
    <property type="molecule type" value="Genomic_DNA"/>
</dbReference>
<reference evidence="11" key="1">
    <citation type="submission" date="2020-10" db="EMBL/GenBank/DDBJ databases">
        <title>Sequencing the genomes of 1000 actinobacteria strains.</title>
        <authorList>
            <person name="Klenk H.-P."/>
        </authorList>
    </citation>
    <scope>NUCLEOTIDE SEQUENCE</scope>
    <source>
        <strain evidence="11">DSM 45354</strain>
    </source>
</reference>
<name>A0A927RD99_9ACTN</name>
<dbReference type="Proteomes" id="UP000638648">
    <property type="component" value="Unassembled WGS sequence"/>
</dbReference>
<evidence type="ECO:0000256" key="2">
    <source>
        <dbReference type="ARBA" id="ARBA00007783"/>
    </source>
</evidence>
<comment type="caution">
    <text evidence="9">Lacks conserved residue(s) required for the propagation of feature annotation.</text>
</comment>
<evidence type="ECO:0000256" key="4">
    <source>
        <dbReference type="ARBA" id="ARBA00022475"/>
    </source>
</evidence>
<gene>
    <name evidence="11" type="ORF">HEB94_004768</name>
</gene>
<dbReference type="GO" id="GO:0015920">
    <property type="term" value="P:lipopolysaccharide transport"/>
    <property type="evidence" value="ECO:0007669"/>
    <property type="project" value="TreeGrafter"/>
</dbReference>
<evidence type="ECO:0000256" key="7">
    <source>
        <dbReference type="ARBA" id="ARBA00022989"/>
    </source>
</evidence>
<feature type="domain" description="ABC transmembrane type-2" evidence="10">
    <location>
        <begin position="59"/>
        <end position="281"/>
    </location>
</feature>
<dbReference type="PANTHER" id="PTHR30413">
    <property type="entry name" value="INNER MEMBRANE TRANSPORT PERMEASE"/>
    <property type="match status" value="1"/>
</dbReference>
<evidence type="ECO:0000313" key="11">
    <source>
        <dbReference type="EMBL" id="MBE1607920.1"/>
    </source>
</evidence>
<dbReference type="AlphaFoldDB" id="A0A927RD99"/>
<proteinExistence type="inferred from homology"/>
<evidence type="ECO:0000259" key="10">
    <source>
        <dbReference type="PROSITE" id="PS51012"/>
    </source>
</evidence>
<dbReference type="PROSITE" id="PS51012">
    <property type="entry name" value="ABC_TM2"/>
    <property type="match status" value="1"/>
</dbReference>
<comment type="caution">
    <text evidence="11">The sequence shown here is derived from an EMBL/GenBank/DDBJ whole genome shotgun (WGS) entry which is preliminary data.</text>
</comment>
<organism evidence="11 12">
    <name type="scientific">Actinopolymorpha pittospori</name>
    <dbReference type="NCBI Taxonomy" id="648752"/>
    <lineage>
        <taxon>Bacteria</taxon>
        <taxon>Bacillati</taxon>
        <taxon>Actinomycetota</taxon>
        <taxon>Actinomycetes</taxon>
        <taxon>Propionibacteriales</taxon>
        <taxon>Actinopolymorphaceae</taxon>
        <taxon>Actinopolymorpha</taxon>
    </lineage>
</organism>
<keyword evidence="4 9" id="KW-1003">Cell membrane</keyword>
<keyword evidence="12" id="KW-1185">Reference proteome</keyword>
<keyword evidence="3 9" id="KW-0813">Transport</keyword>
<dbReference type="RefSeq" id="WP_337917925.1">
    <property type="nucleotide sequence ID" value="NZ_BAABJL010000040.1"/>
</dbReference>
<dbReference type="GO" id="GO:0005886">
    <property type="term" value="C:plasma membrane"/>
    <property type="evidence" value="ECO:0007669"/>
    <property type="project" value="UniProtKB-SubCell"/>
</dbReference>
<keyword evidence="7 9" id="KW-1133">Transmembrane helix</keyword>
<sequence>MSTTASAVPAAQLAARYGLVPSSARPSFDTYVKALWQRRHFIAAFATSRAATQYSGARLGQVWQVLTPLMNAAVYYFIFGVLFQTRGNIENFEAFLVTGVFVFAFTQRSVAVGARAISGNLGLIRALHFPRAALPLSLTIVELQQLLVSMVVLCGIVLITGEPLTGMWLLVVPAVLLQALFNTGLALVLARVGAKIPDVSQLLPFVTRTWLYLSGVLYSIPERTSPGPLRDVMMANPAAVYIELVRDGLMDSHTAPSYAWYLAIGWAVVAFCLGFWYFWAGEVKYGRG</sequence>
<comment type="similarity">
    <text evidence="2 9">Belongs to the ABC-2 integral membrane protein family.</text>
</comment>
<evidence type="ECO:0000256" key="5">
    <source>
        <dbReference type="ARBA" id="ARBA00022519"/>
    </source>
</evidence>
<evidence type="ECO:0000256" key="3">
    <source>
        <dbReference type="ARBA" id="ARBA00022448"/>
    </source>
</evidence>
<feature type="transmembrane region" description="Helical" evidence="9">
    <location>
        <begin position="95"/>
        <end position="117"/>
    </location>
</feature>
<feature type="transmembrane region" description="Helical" evidence="9">
    <location>
        <begin position="62"/>
        <end position="83"/>
    </location>
</feature>
<feature type="transmembrane region" description="Helical" evidence="9">
    <location>
        <begin position="258"/>
        <end position="279"/>
    </location>
</feature>
<comment type="subcellular location">
    <subcellularLocation>
        <location evidence="1">Cell inner membrane</location>
        <topology evidence="1">Multi-pass membrane protein</topology>
    </subcellularLocation>
    <subcellularLocation>
        <location evidence="9">Cell membrane</location>
        <topology evidence="9">Multi-pass membrane protein</topology>
    </subcellularLocation>
</comment>
<evidence type="ECO:0000256" key="6">
    <source>
        <dbReference type="ARBA" id="ARBA00022692"/>
    </source>
</evidence>
<accession>A0A927RD99</accession>
<dbReference type="InterPro" id="IPR013525">
    <property type="entry name" value="ABC2_TM"/>
</dbReference>
<evidence type="ECO:0000256" key="9">
    <source>
        <dbReference type="RuleBase" id="RU361157"/>
    </source>
</evidence>
<dbReference type="PANTHER" id="PTHR30413:SF8">
    <property type="entry name" value="TRANSPORT PERMEASE PROTEIN"/>
    <property type="match status" value="1"/>
</dbReference>
<dbReference type="Pfam" id="PF01061">
    <property type="entry name" value="ABC2_membrane"/>
    <property type="match status" value="1"/>
</dbReference>
<feature type="transmembrane region" description="Helical" evidence="9">
    <location>
        <begin position="138"/>
        <end position="161"/>
    </location>
</feature>
<evidence type="ECO:0000313" key="12">
    <source>
        <dbReference type="Proteomes" id="UP000638648"/>
    </source>
</evidence>
<protein>
    <recommendedName>
        <fullName evidence="9">Transport permease protein</fullName>
    </recommendedName>
</protein>
<keyword evidence="6 9" id="KW-0812">Transmembrane</keyword>
<keyword evidence="5" id="KW-0997">Cell inner membrane</keyword>
<dbReference type="InterPro" id="IPR047817">
    <property type="entry name" value="ABC2_TM_bact-type"/>
</dbReference>
<evidence type="ECO:0000256" key="8">
    <source>
        <dbReference type="ARBA" id="ARBA00023136"/>
    </source>
</evidence>
<keyword evidence="8 9" id="KW-0472">Membrane</keyword>
<feature type="transmembrane region" description="Helical" evidence="9">
    <location>
        <begin position="167"/>
        <end position="190"/>
    </location>
</feature>
<dbReference type="GO" id="GO:0140359">
    <property type="term" value="F:ABC-type transporter activity"/>
    <property type="evidence" value="ECO:0007669"/>
    <property type="project" value="InterPro"/>
</dbReference>
<evidence type="ECO:0000256" key="1">
    <source>
        <dbReference type="ARBA" id="ARBA00004429"/>
    </source>
</evidence>